<reference evidence="1" key="1">
    <citation type="journal article" date="2015" name="Genome Biol. Evol.">
        <title>Organellar Genomes of White Spruce (Picea glauca): Assembly and Annotation.</title>
        <authorList>
            <person name="Jackman S.D."/>
            <person name="Warren R.L."/>
            <person name="Gibb E.A."/>
            <person name="Vandervalk B.P."/>
            <person name="Mohamadi H."/>
            <person name="Chu J."/>
            <person name="Raymond A."/>
            <person name="Pleasance S."/>
            <person name="Coope R."/>
            <person name="Wildung M.R."/>
            <person name="Ritland C.E."/>
            <person name="Bousquet J."/>
            <person name="Jones S.J."/>
            <person name="Bohlmann J."/>
            <person name="Birol I."/>
        </authorList>
    </citation>
    <scope>NUCLEOTIDE SEQUENCE [LARGE SCALE GENOMIC DNA]</scope>
    <source>
        <tissue evidence="1">Flushing bud</tissue>
    </source>
</reference>
<comment type="caution">
    <text evidence="1">The sequence shown here is derived from an EMBL/GenBank/DDBJ whole genome shotgun (WGS) entry which is preliminary data.</text>
</comment>
<organism evidence="1">
    <name type="scientific">Picea glauca</name>
    <name type="common">White spruce</name>
    <name type="synonym">Pinus glauca</name>
    <dbReference type="NCBI Taxonomy" id="3330"/>
    <lineage>
        <taxon>Eukaryota</taxon>
        <taxon>Viridiplantae</taxon>
        <taxon>Streptophyta</taxon>
        <taxon>Embryophyta</taxon>
        <taxon>Tracheophyta</taxon>
        <taxon>Spermatophyta</taxon>
        <taxon>Pinopsida</taxon>
        <taxon>Pinidae</taxon>
        <taxon>Conifers I</taxon>
        <taxon>Pinales</taxon>
        <taxon>Pinaceae</taxon>
        <taxon>Picea</taxon>
    </lineage>
</organism>
<name>A0A101LZI6_PICGL</name>
<accession>A0A101LZI6</accession>
<protein>
    <submittedName>
        <fullName evidence="1">Uncharacterized protein</fullName>
    </submittedName>
</protein>
<sequence>MPSPSAIGMAPIPNNRGTGLKVRVLLSIGRRHTGVRPSFLVFLRFKVSGVSLARKESTSEAAIKRNGGRKKPILIRSHTSLLMFLRKARDQ</sequence>
<proteinExistence type="predicted"/>
<evidence type="ECO:0000313" key="1">
    <source>
        <dbReference type="EMBL" id="KUM48256.1"/>
    </source>
</evidence>
<gene>
    <name evidence="1" type="ORF">ABT39_MTgene5254</name>
</gene>
<geneLocation type="mitochondrion" evidence="1"/>
<keyword evidence="1" id="KW-0496">Mitochondrion</keyword>
<dbReference type="AlphaFoldDB" id="A0A101LZI6"/>
<dbReference type="EMBL" id="LKAM01000006">
    <property type="protein sequence ID" value="KUM48256.1"/>
    <property type="molecule type" value="Genomic_DNA"/>
</dbReference>